<evidence type="ECO:0000256" key="1">
    <source>
        <dbReference type="SAM" id="Phobius"/>
    </source>
</evidence>
<dbReference type="PIRSF" id="PIRSF005610">
    <property type="entry name" value="SirB"/>
    <property type="match status" value="1"/>
</dbReference>
<evidence type="ECO:0008006" key="4">
    <source>
        <dbReference type="Google" id="ProtNLM"/>
    </source>
</evidence>
<reference evidence="2" key="1">
    <citation type="journal article" date="2014" name="Int. J. Syst. Evol. Microbiol.">
        <title>Complete genome sequence of Corynebacterium casei LMG S-19264T (=DSM 44701T), isolated from a smear-ripened cheese.</title>
        <authorList>
            <consortium name="US DOE Joint Genome Institute (JGI-PGF)"/>
            <person name="Walter F."/>
            <person name="Albersmeier A."/>
            <person name="Kalinowski J."/>
            <person name="Ruckert C."/>
        </authorList>
    </citation>
    <scope>NUCLEOTIDE SEQUENCE</scope>
    <source>
        <strain evidence="2">CGMCC 1.12181</strain>
    </source>
</reference>
<keyword evidence="1" id="KW-1133">Transmembrane helix</keyword>
<proteinExistence type="predicted"/>
<name>A0A917CIZ2_9GAMM</name>
<evidence type="ECO:0000313" key="2">
    <source>
        <dbReference type="EMBL" id="GGF88237.1"/>
    </source>
</evidence>
<protein>
    <recommendedName>
        <fullName evidence="4">Membrane protein SirB2</fullName>
    </recommendedName>
</protein>
<dbReference type="PANTHER" id="PTHR39594">
    <property type="entry name" value="PROTEIN YCHQ"/>
    <property type="match status" value="1"/>
</dbReference>
<dbReference type="Pfam" id="PF04247">
    <property type="entry name" value="SirB"/>
    <property type="match status" value="1"/>
</dbReference>
<dbReference type="AlphaFoldDB" id="A0A917CIZ2"/>
<keyword evidence="1" id="KW-0472">Membrane</keyword>
<keyword evidence="1" id="KW-0812">Transmembrane</keyword>
<dbReference type="EMBL" id="BMEO01000002">
    <property type="protein sequence ID" value="GGF88237.1"/>
    <property type="molecule type" value="Genomic_DNA"/>
</dbReference>
<dbReference type="PANTHER" id="PTHR39594:SF1">
    <property type="entry name" value="PROTEIN YCHQ"/>
    <property type="match status" value="1"/>
</dbReference>
<evidence type="ECO:0000313" key="3">
    <source>
        <dbReference type="Proteomes" id="UP000605253"/>
    </source>
</evidence>
<organism evidence="2 3">
    <name type="scientific">Marinicella pacifica</name>
    <dbReference type="NCBI Taxonomy" id="1171543"/>
    <lineage>
        <taxon>Bacteria</taxon>
        <taxon>Pseudomonadati</taxon>
        <taxon>Pseudomonadota</taxon>
        <taxon>Gammaproteobacteria</taxon>
        <taxon>Lysobacterales</taxon>
        <taxon>Marinicellaceae</taxon>
        <taxon>Marinicella</taxon>
    </lineage>
</organism>
<dbReference type="Proteomes" id="UP000605253">
    <property type="component" value="Unassembled WGS sequence"/>
</dbReference>
<gene>
    <name evidence="2" type="ORF">GCM10011365_06740</name>
</gene>
<accession>A0A917CIZ2</accession>
<feature type="transmembrane region" description="Helical" evidence="1">
    <location>
        <begin position="70"/>
        <end position="89"/>
    </location>
</feature>
<dbReference type="InterPro" id="IPR007360">
    <property type="entry name" value="SirB"/>
</dbReference>
<dbReference type="RefSeq" id="WP_188364265.1">
    <property type="nucleotide sequence ID" value="NZ_BAABJF010000032.1"/>
</dbReference>
<reference evidence="2" key="2">
    <citation type="submission" date="2020-09" db="EMBL/GenBank/DDBJ databases">
        <authorList>
            <person name="Sun Q."/>
            <person name="Zhou Y."/>
        </authorList>
    </citation>
    <scope>NUCLEOTIDE SEQUENCE</scope>
    <source>
        <strain evidence="2">CGMCC 1.12181</strain>
    </source>
</reference>
<dbReference type="GO" id="GO:0005886">
    <property type="term" value="C:plasma membrane"/>
    <property type="evidence" value="ECO:0007669"/>
    <property type="project" value="TreeGrafter"/>
</dbReference>
<feature type="transmembrane region" description="Helical" evidence="1">
    <location>
        <begin position="96"/>
        <end position="114"/>
    </location>
</feature>
<sequence>MYPALKHSHALLAVISILLFQFRYWAFAVKARKPGKFYKIAPHVIDTLLLATGITVAVIVGFTLGNSPWLTTKIVALFFYVGFGVLAMRGHGQMRWVGYLLATLTFIYIAAVAVTKNPTFFL</sequence>
<comment type="caution">
    <text evidence="2">The sequence shown here is derived from an EMBL/GenBank/DDBJ whole genome shotgun (WGS) entry which is preliminary data.</text>
</comment>
<feature type="transmembrane region" description="Helical" evidence="1">
    <location>
        <begin position="6"/>
        <end position="26"/>
    </location>
</feature>
<feature type="transmembrane region" description="Helical" evidence="1">
    <location>
        <begin position="47"/>
        <end position="64"/>
    </location>
</feature>
<keyword evidence="3" id="KW-1185">Reference proteome</keyword>